<dbReference type="AlphaFoldDB" id="X6M916"/>
<dbReference type="InterPro" id="IPR001680">
    <property type="entry name" value="WD40_rpt"/>
</dbReference>
<dbReference type="PROSITE" id="PS00678">
    <property type="entry name" value="WD_REPEATS_1"/>
    <property type="match status" value="4"/>
</dbReference>
<dbReference type="PANTHER" id="PTHR22847">
    <property type="entry name" value="WD40 REPEAT PROTEIN"/>
    <property type="match status" value="1"/>
</dbReference>
<organism evidence="4 5">
    <name type="scientific">Reticulomyxa filosa</name>
    <dbReference type="NCBI Taxonomy" id="46433"/>
    <lineage>
        <taxon>Eukaryota</taxon>
        <taxon>Sar</taxon>
        <taxon>Rhizaria</taxon>
        <taxon>Retaria</taxon>
        <taxon>Foraminifera</taxon>
        <taxon>Monothalamids</taxon>
        <taxon>Reticulomyxidae</taxon>
        <taxon>Reticulomyxa</taxon>
    </lineage>
</organism>
<keyword evidence="2" id="KW-0677">Repeat</keyword>
<feature type="repeat" description="WD" evidence="3">
    <location>
        <begin position="107"/>
        <end position="150"/>
    </location>
</feature>
<evidence type="ECO:0000256" key="3">
    <source>
        <dbReference type="PROSITE-ProRule" id="PRU00221"/>
    </source>
</evidence>
<dbReference type="PRINTS" id="PR00320">
    <property type="entry name" value="GPROTEINBRPT"/>
</dbReference>
<dbReference type="SUPFAM" id="SSF50978">
    <property type="entry name" value="WD40 repeat-like"/>
    <property type="match status" value="1"/>
</dbReference>
<dbReference type="InterPro" id="IPR036322">
    <property type="entry name" value="WD40_repeat_dom_sf"/>
</dbReference>
<dbReference type="Pfam" id="PF00400">
    <property type="entry name" value="WD40"/>
    <property type="match status" value="5"/>
</dbReference>
<dbReference type="PANTHER" id="PTHR22847:SF637">
    <property type="entry name" value="WD REPEAT DOMAIN 5B"/>
    <property type="match status" value="1"/>
</dbReference>
<evidence type="ECO:0000313" key="5">
    <source>
        <dbReference type="Proteomes" id="UP000023152"/>
    </source>
</evidence>
<keyword evidence="1 3" id="KW-0853">WD repeat</keyword>
<dbReference type="EMBL" id="ASPP01023786">
    <property type="protein sequence ID" value="ETO09962.1"/>
    <property type="molecule type" value="Genomic_DNA"/>
</dbReference>
<feature type="repeat" description="WD" evidence="3">
    <location>
        <begin position="59"/>
        <end position="106"/>
    </location>
</feature>
<dbReference type="InterPro" id="IPR015943">
    <property type="entry name" value="WD40/YVTN_repeat-like_dom_sf"/>
</dbReference>
<dbReference type="CDD" id="cd00200">
    <property type="entry name" value="WD40"/>
    <property type="match status" value="1"/>
</dbReference>
<accession>X6M916</accession>
<keyword evidence="5" id="KW-1185">Reference proteome</keyword>
<dbReference type="InterPro" id="IPR020472">
    <property type="entry name" value="WD40_PAC1"/>
</dbReference>
<feature type="repeat" description="WD" evidence="3">
    <location>
        <begin position="186"/>
        <end position="212"/>
    </location>
</feature>
<name>X6M916_RETFI</name>
<evidence type="ECO:0000256" key="1">
    <source>
        <dbReference type="ARBA" id="ARBA00022574"/>
    </source>
</evidence>
<dbReference type="InterPro" id="IPR019775">
    <property type="entry name" value="WD40_repeat_CS"/>
</dbReference>
<dbReference type="PROSITE" id="PS50082">
    <property type="entry name" value="WD_REPEATS_2"/>
    <property type="match status" value="5"/>
</dbReference>
<dbReference type="GO" id="GO:1990234">
    <property type="term" value="C:transferase complex"/>
    <property type="evidence" value="ECO:0007669"/>
    <property type="project" value="UniProtKB-ARBA"/>
</dbReference>
<dbReference type="PROSITE" id="PS50294">
    <property type="entry name" value="WD_REPEATS_REGION"/>
    <property type="match status" value="3"/>
</dbReference>
<protein>
    <submittedName>
        <fullName evidence="4">Uncharacterized protein</fullName>
    </submittedName>
</protein>
<dbReference type="OrthoDB" id="674604at2759"/>
<reference evidence="4 5" key="1">
    <citation type="journal article" date="2013" name="Curr. Biol.">
        <title>The Genome of the Foraminiferan Reticulomyxa filosa.</title>
        <authorList>
            <person name="Glockner G."/>
            <person name="Hulsmann N."/>
            <person name="Schleicher M."/>
            <person name="Noegel A.A."/>
            <person name="Eichinger L."/>
            <person name="Gallinger C."/>
            <person name="Pawlowski J."/>
            <person name="Sierra R."/>
            <person name="Euteneuer U."/>
            <person name="Pillet L."/>
            <person name="Moustafa A."/>
            <person name="Platzer M."/>
            <person name="Groth M."/>
            <person name="Szafranski K."/>
            <person name="Schliwa M."/>
        </authorList>
    </citation>
    <scope>NUCLEOTIDE SEQUENCE [LARGE SCALE GENOMIC DNA]</scope>
</reference>
<feature type="repeat" description="WD" evidence="3">
    <location>
        <begin position="15"/>
        <end position="58"/>
    </location>
</feature>
<dbReference type="Proteomes" id="UP000023152">
    <property type="component" value="Unassembled WGS sequence"/>
</dbReference>
<proteinExistence type="predicted"/>
<comment type="caution">
    <text evidence="4">The sequence shown here is derived from an EMBL/GenBank/DDBJ whole genome shotgun (WGS) entry which is preliminary data.</text>
</comment>
<evidence type="ECO:0000256" key="2">
    <source>
        <dbReference type="ARBA" id="ARBA00022737"/>
    </source>
</evidence>
<feature type="repeat" description="WD" evidence="3">
    <location>
        <begin position="213"/>
        <end position="256"/>
    </location>
</feature>
<dbReference type="Gene3D" id="2.130.10.10">
    <property type="entry name" value="YVTN repeat-like/Quinoprotein amine dehydrogenase"/>
    <property type="match status" value="2"/>
</dbReference>
<sequence>MFETFCVSSKLLKTFYKHTDYVWNIDYSTFDNNDLLCSGSSDNTVRVWDVNTTKQIELFNGHSNFVYCAKFSSYHYHKHRCYVICSSSLDKTIRFWDFKHNQQLQIFNGHTDGVCSIEFSPFSGGRYLCSGSYDKNICLWDIETYKSLHVFNGHTDSIWCIDISPLQSNNDKNNNKSNSIGVIGGNGYTVCSGSYDKTVCVWDIETTKQFNVFKGHINWIRIVKYGSNELTNTILSGSQDRSVRMWDIRSSQQIQDLMDIHTLCGLLNIHHL</sequence>
<evidence type="ECO:0000313" key="4">
    <source>
        <dbReference type="EMBL" id="ETO09962.1"/>
    </source>
</evidence>
<gene>
    <name evidence="4" type="ORF">RFI_27415</name>
</gene>
<dbReference type="SMART" id="SM00320">
    <property type="entry name" value="WD40"/>
    <property type="match status" value="5"/>
</dbReference>